<gene>
    <name evidence="1" type="primary">OBP14</name>
</gene>
<accession>A0A219T7S7</accession>
<dbReference type="GO" id="GO:0005549">
    <property type="term" value="F:odorant binding"/>
    <property type="evidence" value="ECO:0007669"/>
    <property type="project" value="InterPro"/>
</dbReference>
<dbReference type="SMR" id="A0A219T7S7"/>
<dbReference type="SUPFAM" id="SSF47565">
    <property type="entry name" value="Insect pheromone/odorant-binding proteins"/>
    <property type="match status" value="1"/>
</dbReference>
<dbReference type="InterPro" id="IPR036728">
    <property type="entry name" value="PBP_GOBP_sf"/>
</dbReference>
<evidence type="ECO:0000313" key="1">
    <source>
        <dbReference type="EMBL" id="ANT46043.1"/>
    </source>
</evidence>
<sequence>MKGVKSIPLIAIAAVFCISINFFSTDAAFTVEQIESMMKPLGNNCVSKVGLSPELQEANRKKEFPEEKPFMCYLHCLARVTKVFDKNNQIDLEGTLKQVRLVMPDHLVEGSVKAYTVCSRAAISEDPCEKAFQYAKCYYETDAPSYFYP</sequence>
<dbReference type="CDD" id="cd23992">
    <property type="entry name" value="PBP_GOBP"/>
    <property type="match status" value="1"/>
</dbReference>
<dbReference type="Gene3D" id="1.10.238.20">
    <property type="entry name" value="Pheromone/general odorant binding protein domain"/>
    <property type="match status" value="1"/>
</dbReference>
<dbReference type="PANTHER" id="PTHR21364:SF2">
    <property type="entry name" value="GENERAL ODORANT-BINDING PROTEIN 19A"/>
    <property type="match status" value="1"/>
</dbReference>
<name>A0A219T7S7_9HYME</name>
<dbReference type="EMBL" id="KU342576">
    <property type="protein sequence ID" value="ANT46043.1"/>
    <property type="molecule type" value="mRNA"/>
</dbReference>
<organism evidence="1">
    <name type="scientific">Microplitis mediator</name>
    <dbReference type="NCBI Taxonomy" id="375433"/>
    <lineage>
        <taxon>Eukaryota</taxon>
        <taxon>Metazoa</taxon>
        <taxon>Ecdysozoa</taxon>
        <taxon>Arthropoda</taxon>
        <taxon>Hexapoda</taxon>
        <taxon>Insecta</taxon>
        <taxon>Pterygota</taxon>
        <taxon>Neoptera</taxon>
        <taxon>Endopterygota</taxon>
        <taxon>Hymenoptera</taxon>
        <taxon>Apocrita</taxon>
        <taxon>Ichneumonoidea</taxon>
        <taxon>Braconidae</taxon>
        <taxon>Microgastrinae</taxon>
        <taxon>Microplitis</taxon>
    </lineage>
</organism>
<dbReference type="Pfam" id="PF01395">
    <property type="entry name" value="PBP_GOBP"/>
    <property type="match status" value="1"/>
</dbReference>
<proteinExistence type="evidence at transcript level"/>
<dbReference type="InterPro" id="IPR006170">
    <property type="entry name" value="PBP/GOBP"/>
</dbReference>
<reference evidence="1" key="1">
    <citation type="submission" date="2015-12" db="EMBL/GenBank/DDBJ databases">
        <title>Identification and expression profile analysis of antennal water-soluble protein genes in an olfactory system of Microplitis mediator.</title>
        <authorList>
            <person name="Peng Y."/>
        </authorList>
    </citation>
    <scope>NUCLEOTIDE SEQUENCE</scope>
</reference>
<protein>
    <submittedName>
        <fullName evidence="1">Odorant-binding protein 14</fullName>
    </submittedName>
</protein>
<dbReference type="SMART" id="SM00708">
    <property type="entry name" value="PhBP"/>
    <property type="match status" value="1"/>
</dbReference>
<dbReference type="PANTHER" id="PTHR21364">
    <property type="entry name" value="GENERAL ODORANT-BINDING PROTEIN 19A"/>
    <property type="match status" value="1"/>
</dbReference>
<dbReference type="AlphaFoldDB" id="A0A219T7S7"/>